<dbReference type="PROSITE" id="PS51689">
    <property type="entry name" value="SAM_RNA_A_N6_MT"/>
    <property type="match status" value="1"/>
</dbReference>
<feature type="binding site" evidence="7 8">
    <location>
        <position position="15"/>
    </location>
    <ligand>
        <name>S-adenosyl-L-methionine</name>
        <dbReference type="ChEBI" id="CHEBI:59789"/>
    </ligand>
</feature>
<keyword evidence="1 7" id="KW-0963">Cytoplasm</keyword>
<keyword evidence="3 7" id="KW-0489">Methyltransferase</keyword>
<dbReference type="GO" id="GO:0005829">
    <property type="term" value="C:cytosol"/>
    <property type="evidence" value="ECO:0007669"/>
    <property type="project" value="TreeGrafter"/>
</dbReference>
<dbReference type="InterPro" id="IPR029063">
    <property type="entry name" value="SAM-dependent_MTases_sf"/>
</dbReference>
<comment type="catalytic activity">
    <reaction evidence="7">
        <text>adenosine(1518)/adenosine(1519) in 16S rRNA + 4 S-adenosyl-L-methionine = N(6)-dimethyladenosine(1518)/N(6)-dimethyladenosine(1519) in 16S rRNA + 4 S-adenosyl-L-homocysteine + 4 H(+)</text>
        <dbReference type="Rhea" id="RHEA:19609"/>
        <dbReference type="Rhea" id="RHEA-COMP:10232"/>
        <dbReference type="Rhea" id="RHEA-COMP:10233"/>
        <dbReference type="ChEBI" id="CHEBI:15378"/>
        <dbReference type="ChEBI" id="CHEBI:57856"/>
        <dbReference type="ChEBI" id="CHEBI:59789"/>
        <dbReference type="ChEBI" id="CHEBI:74411"/>
        <dbReference type="ChEBI" id="CHEBI:74493"/>
        <dbReference type="EC" id="2.1.1.182"/>
    </reaction>
</comment>
<evidence type="ECO:0000256" key="7">
    <source>
        <dbReference type="HAMAP-Rule" id="MF_00607"/>
    </source>
</evidence>
<feature type="binding site" evidence="7 8">
    <location>
        <position position="63"/>
    </location>
    <ligand>
        <name>S-adenosyl-L-methionine</name>
        <dbReference type="ChEBI" id="CHEBI:59789"/>
    </ligand>
</feature>
<comment type="caution">
    <text evidence="10">The sequence shown here is derived from an EMBL/GenBank/DDBJ whole genome shotgun (WGS) entry which is preliminary data.</text>
</comment>
<keyword evidence="6 7" id="KW-0694">RNA-binding</keyword>
<comment type="similarity">
    <text evidence="7">Belongs to the class I-like SAM-binding methyltransferase superfamily. rRNA adenine N(6)-methyltransferase family. RsmA subfamily.</text>
</comment>
<evidence type="ECO:0000256" key="1">
    <source>
        <dbReference type="ARBA" id="ARBA00022490"/>
    </source>
</evidence>
<dbReference type="EC" id="2.1.1.182" evidence="7"/>
<sequence>MNNKRPFARKRFGQHFLIDSSINAQIISSGSLTPEDHVIEIGPGRGAITEPLLRSGASLTVVEIDRDLAEYLREKFGDYPNFKLIEADILQVDWMDLIQQGKRNKVIANLPYNISSPIFFEFVKYRRFFHSITIMVQRELALRVCHSGREKPFKDYGILSVVAGNTFETDWICDVAGTCFNPPPKVESAVIRLRPRTHEIQDEKEFFKFVRQAFNQRRKIFLSQLKKWDPEFYEKLPSDTLEALKNKRPENIMPQQYVDLFQNFRFEAEGE</sequence>
<dbReference type="SMART" id="SM00650">
    <property type="entry name" value="rADc"/>
    <property type="match status" value="1"/>
</dbReference>
<reference evidence="11" key="1">
    <citation type="submission" date="2017-08" db="EMBL/GenBank/DDBJ databases">
        <title>A dynamic microbial community with high functional redundancy inhabits the cold, oxic subseafloor aquifer.</title>
        <authorList>
            <person name="Tully B.J."/>
            <person name="Wheat C.G."/>
            <person name="Glazer B.T."/>
            <person name="Huber J.A."/>
        </authorList>
    </citation>
    <scope>NUCLEOTIDE SEQUENCE [LARGE SCALE GENOMIC DNA]</scope>
</reference>
<comment type="function">
    <text evidence="7">Specifically dimethylates two adjacent adenosines (A1518 and A1519) in the loop of a conserved hairpin near the 3'-end of 16S rRNA in the 30S particle. May play a critical role in biogenesis of 30S subunits.</text>
</comment>
<dbReference type="SUPFAM" id="SSF53335">
    <property type="entry name" value="S-adenosyl-L-methionine-dependent methyltransferases"/>
    <property type="match status" value="1"/>
</dbReference>
<dbReference type="PROSITE" id="PS01131">
    <property type="entry name" value="RRNA_A_DIMETH"/>
    <property type="match status" value="1"/>
</dbReference>
<dbReference type="GO" id="GO:0052908">
    <property type="term" value="F:16S rRNA (adenine(1518)-N(6)/adenine(1519)-N(6))-dimethyltransferase activity"/>
    <property type="evidence" value="ECO:0007669"/>
    <property type="project" value="UniProtKB-EC"/>
</dbReference>
<evidence type="ECO:0000256" key="2">
    <source>
        <dbReference type="ARBA" id="ARBA00022552"/>
    </source>
</evidence>
<evidence type="ECO:0000256" key="3">
    <source>
        <dbReference type="ARBA" id="ARBA00022603"/>
    </source>
</evidence>
<dbReference type="Pfam" id="PF00398">
    <property type="entry name" value="RrnaAD"/>
    <property type="match status" value="1"/>
</dbReference>
<protein>
    <recommendedName>
        <fullName evidence="7">Ribosomal RNA small subunit methyltransferase A</fullName>
        <ecNumber evidence="7">2.1.1.182</ecNumber>
    </recommendedName>
    <alternativeName>
        <fullName evidence="7">16S rRNA (adenine(1518)-N(6)/adenine(1519)-N(6))-dimethyltransferase</fullName>
    </alternativeName>
    <alternativeName>
        <fullName evidence="7">16S rRNA dimethyladenosine transferase</fullName>
    </alternativeName>
    <alternativeName>
        <fullName evidence="7">16S rRNA dimethylase</fullName>
    </alternativeName>
    <alternativeName>
        <fullName evidence="7">S-adenosylmethionine-6-N', N'-adenosyl(rRNA) dimethyltransferase</fullName>
    </alternativeName>
</protein>
<accession>A0A2A4TA48</accession>
<evidence type="ECO:0000256" key="4">
    <source>
        <dbReference type="ARBA" id="ARBA00022679"/>
    </source>
</evidence>
<dbReference type="NCBIfam" id="TIGR00755">
    <property type="entry name" value="ksgA"/>
    <property type="match status" value="1"/>
</dbReference>
<evidence type="ECO:0000259" key="9">
    <source>
        <dbReference type="SMART" id="SM00650"/>
    </source>
</evidence>
<dbReference type="PANTHER" id="PTHR11727:SF7">
    <property type="entry name" value="DIMETHYLADENOSINE TRANSFERASE-RELATED"/>
    <property type="match status" value="1"/>
</dbReference>
<evidence type="ECO:0000256" key="6">
    <source>
        <dbReference type="ARBA" id="ARBA00022884"/>
    </source>
</evidence>
<organism evidence="10 11">
    <name type="scientific">SAR324 cluster bacterium</name>
    <dbReference type="NCBI Taxonomy" id="2024889"/>
    <lineage>
        <taxon>Bacteria</taxon>
        <taxon>Deltaproteobacteria</taxon>
        <taxon>SAR324 cluster</taxon>
    </lineage>
</organism>
<dbReference type="InterPro" id="IPR020598">
    <property type="entry name" value="rRNA_Ade_methylase_Trfase_N"/>
</dbReference>
<dbReference type="HAMAP" id="MF_00607">
    <property type="entry name" value="16SrRNA_methyltr_A"/>
    <property type="match status" value="1"/>
</dbReference>
<evidence type="ECO:0000313" key="11">
    <source>
        <dbReference type="Proteomes" id="UP000218113"/>
    </source>
</evidence>
<keyword evidence="2 7" id="KW-0698">rRNA processing</keyword>
<comment type="subcellular location">
    <subcellularLocation>
        <location evidence="7">Cytoplasm</location>
    </subcellularLocation>
</comment>
<feature type="binding site" evidence="7 8">
    <location>
        <position position="88"/>
    </location>
    <ligand>
        <name>S-adenosyl-L-methionine</name>
        <dbReference type="ChEBI" id="CHEBI:59789"/>
    </ligand>
</feature>
<name>A0A2A4TA48_9DELT</name>
<evidence type="ECO:0000256" key="8">
    <source>
        <dbReference type="PROSITE-ProRule" id="PRU01026"/>
    </source>
</evidence>
<evidence type="ECO:0000313" key="10">
    <source>
        <dbReference type="EMBL" id="PCI30413.1"/>
    </source>
</evidence>
<dbReference type="EMBL" id="NVSR01000005">
    <property type="protein sequence ID" value="PCI30413.1"/>
    <property type="molecule type" value="Genomic_DNA"/>
</dbReference>
<dbReference type="InterPro" id="IPR011530">
    <property type="entry name" value="rRNA_adenine_dimethylase"/>
</dbReference>
<dbReference type="CDD" id="cd02440">
    <property type="entry name" value="AdoMet_MTases"/>
    <property type="match status" value="1"/>
</dbReference>
<dbReference type="GO" id="GO:0003723">
    <property type="term" value="F:RNA binding"/>
    <property type="evidence" value="ECO:0007669"/>
    <property type="project" value="UniProtKB-UniRule"/>
</dbReference>
<evidence type="ECO:0000256" key="5">
    <source>
        <dbReference type="ARBA" id="ARBA00022691"/>
    </source>
</evidence>
<dbReference type="AlphaFoldDB" id="A0A2A4TA48"/>
<dbReference type="PANTHER" id="PTHR11727">
    <property type="entry name" value="DIMETHYLADENOSINE TRANSFERASE"/>
    <property type="match status" value="1"/>
</dbReference>
<feature type="domain" description="Ribosomal RNA adenine methylase transferase N-terminal" evidence="9">
    <location>
        <begin position="22"/>
        <end position="197"/>
    </location>
</feature>
<dbReference type="InterPro" id="IPR020596">
    <property type="entry name" value="rRNA_Ade_Mease_Trfase_CS"/>
</dbReference>
<keyword evidence="4 7" id="KW-0808">Transferase</keyword>
<feature type="binding site" evidence="7 8">
    <location>
        <position position="42"/>
    </location>
    <ligand>
        <name>S-adenosyl-L-methionine</name>
        <dbReference type="ChEBI" id="CHEBI:59789"/>
    </ligand>
</feature>
<gene>
    <name evidence="7 10" type="primary">rsmA</name>
    <name evidence="7" type="synonym">ksgA</name>
    <name evidence="10" type="ORF">COB67_01840</name>
</gene>
<feature type="binding site" evidence="7 8">
    <location>
        <position position="17"/>
    </location>
    <ligand>
        <name>S-adenosyl-L-methionine</name>
        <dbReference type="ChEBI" id="CHEBI:59789"/>
    </ligand>
</feature>
<dbReference type="Gene3D" id="3.40.50.150">
    <property type="entry name" value="Vaccinia Virus protein VP39"/>
    <property type="match status" value="1"/>
</dbReference>
<dbReference type="Proteomes" id="UP000218113">
    <property type="component" value="Unassembled WGS sequence"/>
</dbReference>
<dbReference type="Gene3D" id="1.10.8.100">
    <property type="entry name" value="Ribosomal RNA adenine dimethylase-like, domain 2"/>
    <property type="match status" value="1"/>
</dbReference>
<proteinExistence type="inferred from homology"/>
<feature type="binding site" evidence="7 8">
    <location>
        <position position="109"/>
    </location>
    <ligand>
        <name>S-adenosyl-L-methionine</name>
        <dbReference type="ChEBI" id="CHEBI:59789"/>
    </ligand>
</feature>
<dbReference type="InterPro" id="IPR001737">
    <property type="entry name" value="KsgA/Erm"/>
</dbReference>
<keyword evidence="5 7" id="KW-0949">S-adenosyl-L-methionine</keyword>
<dbReference type="InterPro" id="IPR023165">
    <property type="entry name" value="rRNA_Ade_diMease-like_C"/>
</dbReference>